<dbReference type="PANTHER" id="PTHR11012:SF30">
    <property type="entry name" value="PROTEIN KINASE-LIKE DOMAIN-CONTAINING"/>
    <property type="match status" value="1"/>
</dbReference>
<dbReference type="STRING" id="2518989.IMCC3088_790"/>
<dbReference type="PANTHER" id="PTHR11012">
    <property type="entry name" value="PROTEIN KINASE-LIKE DOMAIN-CONTAINING"/>
    <property type="match status" value="1"/>
</dbReference>
<dbReference type="eggNOG" id="COG3173">
    <property type="taxonomic scope" value="Bacteria"/>
</dbReference>
<dbReference type="AlphaFoldDB" id="F3KY60"/>
<dbReference type="Proteomes" id="UP000005615">
    <property type="component" value="Unassembled WGS sequence"/>
</dbReference>
<comment type="caution">
    <text evidence="2">The sequence shown here is derived from an EMBL/GenBank/DDBJ whole genome shotgun (WGS) entry which is preliminary data.</text>
</comment>
<keyword evidence="3" id="KW-1185">Reference proteome</keyword>
<feature type="domain" description="CHK kinase-like" evidence="1">
    <location>
        <begin position="112"/>
        <end position="288"/>
    </location>
</feature>
<proteinExistence type="predicted"/>
<dbReference type="EMBL" id="AEIG01000001">
    <property type="protein sequence ID" value="EGG30982.1"/>
    <property type="molecule type" value="Genomic_DNA"/>
</dbReference>
<reference evidence="2 3" key="1">
    <citation type="journal article" date="2011" name="J. Bacteriol.">
        <title>Genome sequence of strain IMCC3088, a proteorhodopsin-containing marine bacterium belonging to the OM60/NOR5 clade.</title>
        <authorList>
            <person name="Jang Y."/>
            <person name="Oh H.M."/>
            <person name="Kang I."/>
            <person name="Lee K."/>
            <person name="Yang S.J."/>
            <person name="Cho J.C."/>
        </authorList>
    </citation>
    <scope>NUCLEOTIDE SEQUENCE [LARGE SCALE GENOMIC DNA]</scope>
    <source>
        <strain evidence="2 3">IMCC3088</strain>
    </source>
</reference>
<dbReference type="SUPFAM" id="SSF56112">
    <property type="entry name" value="Protein kinase-like (PK-like)"/>
    <property type="match status" value="1"/>
</dbReference>
<dbReference type="InterPro" id="IPR015897">
    <property type="entry name" value="CHK_kinase-like"/>
</dbReference>
<dbReference type="SMART" id="SM00587">
    <property type="entry name" value="CHK"/>
    <property type="match status" value="1"/>
</dbReference>
<dbReference type="Gene3D" id="3.90.1200.10">
    <property type="match status" value="1"/>
</dbReference>
<evidence type="ECO:0000259" key="1">
    <source>
        <dbReference type="SMART" id="SM00587"/>
    </source>
</evidence>
<protein>
    <recommendedName>
        <fullName evidence="1">CHK kinase-like domain-containing protein</fullName>
    </recommendedName>
</protein>
<dbReference type="Pfam" id="PF01636">
    <property type="entry name" value="APH"/>
    <property type="match status" value="1"/>
</dbReference>
<organism evidence="2 3">
    <name type="scientific">Aequoribacter fuscus</name>
    <dbReference type="NCBI Taxonomy" id="2518989"/>
    <lineage>
        <taxon>Bacteria</taxon>
        <taxon>Pseudomonadati</taxon>
        <taxon>Pseudomonadota</taxon>
        <taxon>Gammaproteobacteria</taxon>
        <taxon>Cellvibrionales</taxon>
        <taxon>Halieaceae</taxon>
        <taxon>Aequoribacter</taxon>
    </lineage>
</organism>
<sequence length="350" mass="39022">MSQPQVSLGWVERCLGATPGKLEAIVWDSVGTGQVAASYRGRLQWADPGQSTPSSVVVKCPSQDPTSRATSLEFGLYEKELLWYEELRVRSNIHCPEYFGSWFDADTGNFQLLLQDCSPACQGDQLQGASLAQVVAGVKELAHLHAPFIGDESLAAHRLFAKDQAMRAIRIALYAEFWPQFKARYENRLDAEILAMGDVVAEHYVALEQRQSPLVTLVHGDFRLDNSLFGSSGERPFVLDWQTLGMGCPMKDVAYFIGTSIADRSERRVNEMALVECYFATLEQAGAIFDRDALLREYRLQAISGLIMAVFSSMLVERTERGDEMFAVMAERPGWQALELDSVAFLSKLD</sequence>
<dbReference type="InterPro" id="IPR011009">
    <property type="entry name" value="Kinase-like_dom_sf"/>
</dbReference>
<accession>F3KY60</accession>
<evidence type="ECO:0000313" key="3">
    <source>
        <dbReference type="Proteomes" id="UP000005615"/>
    </source>
</evidence>
<gene>
    <name evidence="2" type="ORF">IMCC3088_790</name>
</gene>
<name>F3KY60_9GAMM</name>
<evidence type="ECO:0000313" key="2">
    <source>
        <dbReference type="EMBL" id="EGG30982.1"/>
    </source>
</evidence>
<dbReference type="InterPro" id="IPR002575">
    <property type="entry name" value="Aminoglycoside_PTrfase"/>
</dbReference>